<accession>A0ABW0R2L1</accession>
<dbReference type="InterPro" id="IPR013783">
    <property type="entry name" value="Ig-like_fold"/>
</dbReference>
<dbReference type="EMBL" id="JBHSNC010000042">
    <property type="protein sequence ID" value="MFC5530512.1"/>
    <property type="molecule type" value="Genomic_DNA"/>
</dbReference>
<comment type="similarity">
    <text evidence="1">Belongs to the glycosyl hydrolase 66 family.</text>
</comment>
<proteinExistence type="inferred from homology"/>
<evidence type="ECO:0000256" key="2">
    <source>
        <dbReference type="ARBA" id="ARBA00022729"/>
    </source>
</evidence>
<protein>
    <submittedName>
        <fullName evidence="3">Glycoside hydrolase family 66 protein</fullName>
    </submittedName>
</protein>
<name>A0ABW0R2L1_9BACL</name>
<comment type="caution">
    <text evidence="3">The sequence shown here is derived from an EMBL/GenBank/DDBJ whole genome shotgun (WGS) entry which is preliminary data.</text>
</comment>
<keyword evidence="4" id="KW-1185">Reference proteome</keyword>
<gene>
    <name evidence="3" type="ORF">ACFPQ4_13830</name>
</gene>
<evidence type="ECO:0000313" key="4">
    <source>
        <dbReference type="Proteomes" id="UP001596108"/>
    </source>
</evidence>
<dbReference type="Gene3D" id="3.20.20.80">
    <property type="entry name" value="Glycosidases"/>
    <property type="match status" value="1"/>
</dbReference>
<evidence type="ECO:0000256" key="1">
    <source>
        <dbReference type="ARBA" id="ARBA00010837"/>
    </source>
</evidence>
<keyword evidence="3" id="KW-0378">Hydrolase</keyword>
<dbReference type="Pfam" id="PF13199">
    <property type="entry name" value="Glyco_hydro_66"/>
    <property type="match status" value="1"/>
</dbReference>
<evidence type="ECO:0000313" key="3">
    <source>
        <dbReference type="EMBL" id="MFC5530512.1"/>
    </source>
</evidence>
<dbReference type="InterPro" id="IPR025092">
    <property type="entry name" value="Glyco_hydro_66"/>
</dbReference>
<dbReference type="InterPro" id="IPR013780">
    <property type="entry name" value="Glyco_hydro_b"/>
</dbReference>
<dbReference type="CDD" id="cd14745">
    <property type="entry name" value="GH66"/>
    <property type="match status" value="1"/>
</dbReference>
<dbReference type="GO" id="GO:0016787">
    <property type="term" value="F:hydrolase activity"/>
    <property type="evidence" value="ECO:0007669"/>
    <property type="project" value="UniProtKB-KW"/>
</dbReference>
<sequence length="623" mass="70072">MNRRYRLLGLSILVVIALGIAVLVVRHEQEGEGIEVGVEEKVTISGVSGTDNGQWLDDVHTDLSRYEPGQSVRLTARLTNRQDRAASGQLVFSAYHLSEPVAELRSAPLTLAVGATEQVTIEWLPPSLDYRGYLIEARFIVDDEVKDHRNTAVDVSSDWGRFPRYGYLVNFGDLDREAMNENIERLNGYHINGLQFYDWQYKHHQPLPDDAAPGSVWDDIAKRDVYFDTVKGYIDLAHERNMMAMNYNLLFGSYRDAEQDGVSPLWGLYKDAEGKEQDGHPLPSSWATNRILLYNPVDVRWQQYLFEEEKKVFAALKFDGFHVDQLGDRGTLYDANGNVVKLSKTFLPFLNAAKERLDTRLVMNAVSQFGQGEIVQAPVDFLYAEVWPNGGSTYEQLKSAIDSGRNLSKGSKNTVLAAYMNYGKADRPGEFNAPSVLLANAVIFASGGSHIELGDTGMLGKEYFPNDNLKMTEELEQSLMDYYHFLVAYENLLRDGVTGTDNGVIIDGTRAFAKPLPGSVWTFSRKKQGYEIVHLVNLTGNTKILWRDDLGEYVKPDPLLGSKVKYYTDMNVGNVYWASPDLKHGTSGQLAFERGSDEQGAYVAFTVPELLYWDMVYMEEAAE</sequence>
<organism evidence="3 4">
    <name type="scientific">Cohnella yongneupensis</name>
    <dbReference type="NCBI Taxonomy" id="425006"/>
    <lineage>
        <taxon>Bacteria</taxon>
        <taxon>Bacillati</taxon>
        <taxon>Bacillota</taxon>
        <taxon>Bacilli</taxon>
        <taxon>Bacillales</taxon>
        <taxon>Paenibacillaceae</taxon>
        <taxon>Cohnella</taxon>
    </lineage>
</organism>
<dbReference type="Gene3D" id="2.60.40.10">
    <property type="entry name" value="Immunoglobulins"/>
    <property type="match status" value="1"/>
</dbReference>
<reference evidence="4" key="1">
    <citation type="journal article" date="2019" name="Int. J. Syst. Evol. Microbiol.">
        <title>The Global Catalogue of Microorganisms (GCM) 10K type strain sequencing project: providing services to taxonomists for standard genome sequencing and annotation.</title>
        <authorList>
            <consortium name="The Broad Institute Genomics Platform"/>
            <consortium name="The Broad Institute Genome Sequencing Center for Infectious Disease"/>
            <person name="Wu L."/>
            <person name="Ma J."/>
        </authorList>
    </citation>
    <scope>NUCLEOTIDE SEQUENCE [LARGE SCALE GENOMIC DNA]</scope>
    <source>
        <strain evidence="4">CGMCC 1.18578</strain>
    </source>
</reference>
<keyword evidence="2" id="KW-0732">Signal</keyword>
<dbReference type="Gene3D" id="2.60.40.1180">
    <property type="entry name" value="Golgi alpha-mannosidase II"/>
    <property type="match status" value="1"/>
</dbReference>
<dbReference type="Proteomes" id="UP001596108">
    <property type="component" value="Unassembled WGS sequence"/>
</dbReference>
<dbReference type="RefSeq" id="WP_378112448.1">
    <property type="nucleotide sequence ID" value="NZ_JBHSNC010000042.1"/>
</dbReference>